<dbReference type="OrthoDB" id="6194521at2"/>
<dbReference type="STRING" id="857293.CAAU_1656"/>
<accession>I7LH37</accession>
<gene>
    <name evidence="1" type="ORF">CAAU_1656</name>
</gene>
<organism evidence="1 2">
    <name type="scientific">Caloramator australicus RC3</name>
    <dbReference type="NCBI Taxonomy" id="857293"/>
    <lineage>
        <taxon>Bacteria</taxon>
        <taxon>Bacillati</taxon>
        <taxon>Bacillota</taxon>
        <taxon>Clostridia</taxon>
        <taxon>Eubacteriales</taxon>
        <taxon>Clostridiaceae</taxon>
        <taxon>Caloramator</taxon>
    </lineage>
</organism>
<dbReference type="Proteomes" id="UP000007652">
    <property type="component" value="Unassembled WGS sequence"/>
</dbReference>
<reference evidence="1 2" key="1">
    <citation type="journal article" date="2011" name="J. Bacteriol.">
        <title>Draft genome sequence of Caloramator australicus strain RC3T, a thermoanaerobe from the Great Artesian Basin of Australia.</title>
        <authorList>
            <person name="Ogg C.D."/>
            <person name="Patel B.K.C."/>
        </authorList>
    </citation>
    <scope>NUCLEOTIDE SEQUENCE [LARGE SCALE GENOMIC DNA]</scope>
    <source>
        <strain evidence="1 2">RC3</strain>
    </source>
</reference>
<evidence type="ECO:0000313" key="1">
    <source>
        <dbReference type="EMBL" id="CCJ33740.1"/>
    </source>
</evidence>
<dbReference type="EMBL" id="CAKP01000083">
    <property type="protein sequence ID" value="CCJ33740.1"/>
    <property type="molecule type" value="Genomic_DNA"/>
</dbReference>
<dbReference type="eggNOG" id="ENOG5032USZ">
    <property type="taxonomic scope" value="Bacteria"/>
</dbReference>
<name>I7LH37_9CLOT</name>
<dbReference type="AlphaFoldDB" id="I7LH37"/>
<comment type="caution">
    <text evidence="1">The sequence shown here is derived from an EMBL/GenBank/DDBJ whole genome shotgun (WGS) entry which is preliminary data.</text>
</comment>
<dbReference type="RefSeq" id="WP_008909004.1">
    <property type="nucleotide sequence ID" value="NZ_CAKP01000083.1"/>
</dbReference>
<protein>
    <recommendedName>
        <fullName evidence="3">GIY-YIG domain-containing protein</fullName>
    </recommendedName>
</protein>
<sequence length="168" mass="20053">MEDQCYEILFTSEIYEKFNDKMATISELKNSYKSIPNEGGIYFVIKPKDFKVEIMEKTTAITEYKNKSMLFDKNQLVKKFEKSNKIILYIGKADGKKNTLQKRIRQLIEYSYGKAKNHRGGRALWQIKDNKDLLLIYFENTNTRNLEKELLKEYKRRFGELPLANWRI</sequence>
<keyword evidence="2" id="KW-1185">Reference proteome</keyword>
<evidence type="ECO:0008006" key="3">
    <source>
        <dbReference type="Google" id="ProtNLM"/>
    </source>
</evidence>
<proteinExistence type="predicted"/>
<evidence type="ECO:0000313" key="2">
    <source>
        <dbReference type="Proteomes" id="UP000007652"/>
    </source>
</evidence>